<dbReference type="InterPro" id="IPR051872">
    <property type="entry name" value="Cytochrome_b5/Flavoprotein_Rdt"/>
</dbReference>
<feature type="compositionally biased region" description="Low complexity" evidence="5">
    <location>
        <begin position="19"/>
        <end position="30"/>
    </location>
</feature>
<evidence type="ECO:0000259" key="6">
    <source>
        <dbReference type="PROSITE" id="PS50255"/>
    </source>
</evidence>
<evidence type="ECO:0000256" key="3">
    <source>
        <dbReference type="ARBA" id="ARBA00023004"/>
    </source>
</evidence>
<dbReference type="Proteomes" id="UP000663846">
    <property type="component" value="Unassembled WGS sequence"/>
</dbReference>
<dbReference type="PANTHER" id="PTHR46237:SF1">
    <property type="entry name" value="CYTOCHROME B5 REDUCTASE 4"/>
    <property type="match status" value="1"/>
</dbReference>
<evidence type="ECO:0000256" key="5">
    <source>
        <dbReference type="SAM" id="MobiDB-lite"/>
    </source>
</evidence>
<reference evidence="7" key="1">
    <citation type="submission" date="2021-01" db="EMBL/GenBank/DDBJ databases">
        <authorList>
            <person name="Kaushik A."/>
        </authorList>
    </citation>
    <scope>NUCLEOTIDE SEQUENCE</scope>
    <source>
        <strain evidence="7">AG1-1C</strain>
    </source>
</reference>
<evidence type="ECO:0000256" key="4">
    <source>
        <dbReference type="RuleBase" id="RU362121"/>
    </source>
</evidence>
<dbReference type="InterPro" id="IPR018506">
    <property type="entry name" value="Cyt_B5_heme-BS"/>
</dbReference>
<evidence type="ECO:0000313" key="7">
    <source>
        <dbReference type="EMBL" id="CAE6427592.1"/>
    </source>
</evidence>
<dbReference type="PROSITE" id="PS50255">
    <property type="entry name" value="CYTOCHROME_B5_2"/>
    <property type="match status" value="1"/>
</dbReference>
<keyword evidence="1 4" id="KW-0349">Heme</keyword>
<protein>
    <recommendedName>
        <fullName evidence="6">Cytochrome b5 heme-binding domain-containing protein</fullName>
    </recommendedName>
</protein>
<evidence type="ECO:0000256" key="2">
    <source>
        <dbReference type="ARBA" id="ARBA00022723"/>
    </source>
</evidence>
<dbReference type="GO" id="GO:0004128">
    <property type="term" value="F:cytochrome-b5 reductase activity, acting on NAD(P)H"/>
    <property type="evidence" value="ECO:0007669"/>
    <property type="project" value="TreeGrafter"/>
</dbReference>
<keyword evidence="2 4" id="KW-0479">Metal-binding</keyword>
<feature type="domain" description="Cytochrome b5 heme-binding" evidence="6">
    <location>
        <begin position="192"/>
        <end position="268"/>
    </location>
</feature>
<comment type="similarity">
    <text evidence="4">Belongs to the cytochrome b5 family.</text>
</comment>
<dbReference type="Gene3D" id="3.10.120.10">
    <property type="entry name" value="Cytochrome b5-like heme/steroid binding domain"/>
    <property type="match status" value="1"/>
</dbReference>
<feature type="region of interest" description="Disordered" evidence="5">
    <location>
        <begin position="11"/>
        <end position="112"/>
    </location>
</feature>
<sequence>MSSYLRSWLAPVIGTNAPSTVNDSTSSNSDAPGPTINLSEPSPPASESGDVEDDDSPPPFPLLNSIQRSSGAGQTIAATSNATPTPDSQASRKRSPSPNSKSMPPPRLPAVRLPTVSTNGLLASNSTTQQRNIITIPSAGGLALPPSTTKPMPNVNTKGKARAKVALAPGHGALDWADLKSSGVDLRGVTELQRVTPSMLKEHRSRDDAWSAFGGKVYNITPYLPYHPGGEKELMRVAGRDGTKLFATTHAWVNLDFMLDGCLVGFLVPEQS</sequence>
<name>A0A8H2XKU3_9AGAM</name>
<dbReference type="GO" id="GO:0020037">
    <property type="term" value="F:heme binding"/>
    <property type="evidence" value="ECO:0007669"/>
    <property type="project" value="UniProtKB-UniRule"/>
</dbReference>
<dbReference type="GO" id="GO:0005737">
    <property type="term" value="C:cytoplasm"/>
    <property type="evidence" value="ECO:0007669"/>
    <property type="project" value="TreeGrafter"/>
</dbReference>
<dbReference type="SUPFAM" id="SSF55856">
    <property type="entry name" value="Cytochrome b5-like heme/steroid binding domain"/>
    <property type="match status" value="1"/>
</dbReference>
<proteinExistence type="inferred from homology"/>
<dbReference type="AlphaFoldDB" id="A0A8H2XKU3"/>
<feature type="compositionally biased region" description="Polar residues" evidence="5">
    <location>
        <begin position="64"/>
        <end position="89"/>
    </location>
</feature>
<evidence type="ECO:0000256" key="1">
    <source>
        <dbReference type="ARBA" id="ARBA00022617"/>
    </source>
</evidence>
<dbReference type="Pfam" id="PF00173">
    <property type="entry name" value="Cyt-b5"/>
    <property type="match status" value="1"/>
</dbReference>
<comment type="caution">
    <text evidence="7">The sequence shown here is derived from an EMBL/GenBank/DDBJ whole genome shotgun (WGS) entry which is preliminary data.</text>
</comment>
<organism evidence="7 8">
    <name type="scientific">Rhizoctonia solani</name>
    <dbReference type="NCBI Taxonomy" id="456999"/>
    <lineage>
        <taxon>Eukaryota</taxon>
        <taxon>Fungi</taxon>
        <taxon>Dikarya</taxon>
        <taxon>Basidiomycota</taxon>
        <taxon>Agaricomycotina</taxon>
        <taxon>Agaricomycetes</taxon>
        <taxon>Cantharellales</taxon>
        <taxon>Ceratobasidiaceae</taxon>
        <taxon>Rhizoctonia</taxon>
    </lineage>
</organism>
<gene>
    <name evidence="7" type="ORF">RDB_LOCUS99797</name>
</gene>
<dbReference type="FunFam" id="3.10.120.10:FF:000001">
    <property type="entry name" value="Cytochrome b5 reductase 4"/>
    <property type="match status" value="1"/>
</dbReference>
<dbReference type="GO" id="GO:0046872">
    <property type="term" value="F:metal ion binding"/>
    <property type="evidence" value="ECO:0007669"/>
    <property type="project" value="UniProtKB-UniRule"/>
</dbReference>
<dbReference type="PANTHER" id="PTHR46237">
    <property type="entry name" value="CYTOCHROME B5 REDUCTASE 4 FAMILY MEMBER"/>
    <property type="match status" value="1"/>
</dbReference>
<dbReference type="EMBL" id="CAJMWS010000325">
    <property type="protein sequence ID" value="CAE6427592.1"/>
    <property type="molecule type" value="Genomic_DNA"/>
</dbReference>
<dbReference type="SMART" id="SM01117">
    <property type="entry name" value="Cyt-b5"/>
    <property type="match status" value="1"/>
</dbReference>
<dbReference type="InterPro" id="IPR001199">
    <property type="entry name" value="Cyt_B5-like_heme/steroid-bd"/>
</dbReference>
<dbReference type="InterPro" id="IPR036400">
    <property type="entry name" value="Cyt_B5-like_heme/steroid_sf"/>
</dbReference>
<evidence type="ECO:0000313" key="8">
    <source>
        <dbReference type="Proteomes" id="UP000663846"/>
    </source>
</evidence>
<keyword evidence="3 4" id="KW-0408">Iron</keyword>
<dbReference type="PROSITE" id="PS00191">
    <property type="entry name" value="CYTOCHROME_B5_1"/>
    <property type="match status" value="1"/>
</dbReference>
<accession>A0A8H2XKU3</accession>